<reference evidence="21 22" key="1">
    <citation type="submission" date="2023-12" db="EMBL/GenBank/DDBJ databases">
        <title>Novel species of the genus Arcicella isolated from rivers.</title>
        <authorList>
            <person name="Lu H."/>
        </authorList>
    </citation>
    <scope>NUCLEOTIDE SEQUENCE [LARGE SCALE GENOMIC DNA]</scope>
    <source>
        <strain evidence="21 22">KCTC 23307</strain>
    </source>
</reference>
<feature type="domain" description="PAS" evidence="18">
    <location>
        <begin position="168"/>
        <end position="238"/>
    </location>
</feature>
<dbReference type="Gene3D" id="3.40.50.2300">
    <property type="match status" value="1"/>
</dbReference>
<dbReference type="InterPro" id="IPR004358">
    <property type="entry name" value="Sig_transdc_His_kin-like_C"/>
</dbReference>
<evidence type="ECO:0000259" key="16">
    <source>
        <dbReference type="PROSITE" id="PS50109"/>
    </source>
</evidence>
<dbReference type="SMART" id="SM00086">
    <property type="entry name" value="PAC"/>
    <property type="match status" value="2"/>
</dbReference>
<dbReference type="Pfam" id="PF00512">
    <property type="entry name" value="HisKA"/>
    <property type="match status" value="1"/>
</dbReference>
<dbReference type="EMBL" id="JAYFUM010000015">
    <property type="protein sequence ID" value="MEA5140168.1"/>
    <property type="molecule type" value="Genomic_DNA"/>
</dbReference>
<dbReference type="PROSITE" id="PS50109">
    <property type="entry name" value="HIS_KIN"/>
    <property type="match status" value="1"/>
</dbReference>
<accession>A0ABU5QBR2</accession>
<dbReference type="SMART" id="SM00387">
    <property type="entry name" value="HATPase_c"/>
    <property type="match status" value="1"/>
</dbReference>
<dbReference type="RefSeq" id="WP_323297323.1">
    <property type="nucleotide sequence ID" value="NZ_JAYFUM010000015.1"/>
</dbReference>
<comment type="subcellular location">
    <subcellularLocation>
        <location evidence="2">Cell membrane</location>
        <topology evidence="2">Multi-pass membrane protein</topology>
    </subcellularLocation>
</comment>
<evidence type="ECO:0000256" key="15">
    <source>
        <dbReference type="PROSITE-ProRule" id="PRU00169"/>
    </source>
</evidence>
<feature type="modified residue" description="Phosphohistidine" evidence="14">
    <location>
        <position position="1004"/>
    </location>
</feature>
<dbReference type="Pfam" id="PF08448">
    <property type="entry name" value="PAS_4"/>
    <property type="match status" value="1"/>
</dbReference>
<keyword evidence="9" id="KW-0418">Kinase</keyword>
<dbReference type="CDD" id="cd17546">
    <property type="entry name" value="REC_hyHK_CKI1_RcsC-like"/>
    <property type="match status" value="1"/>
</dbReference>
<dbReference type="CDD" id="cd00130">
    <property type="entry name" value="PAS"/>
    <property type="match status" value="3"/>
</dbReference>
<dbReference type="SUPFAM" id="SSF55781">
    <property type="entry name" value="GAF domain-like"/>
    <property type="match status" value="1"/>
</dbReference>
<evidence type="ECO:0000313" key="22">
    <source>
        <dbReference type="Proteomes" id="UP001302949"/>
    </source>
</evidence>
<evidence type="ECO:0000256" key="13">
    <source>
        <dbReference type="ARBA" id="ARBA00023136"/>
    </source>
</evidence>
<dbReference type="InterPro" id="IPR036641">
    <property type="entry name" value="HPT_dom_sf"/>
</dbReference>
<dbReference type="PROSITE" id="PS50112">
    <property type="entry name" value="PAS"/>
    <property type="match status" value="3"/>
</dbReference>
<dbReference type="SUPFAM" id="SSF47226">
    <property type="entry name" value="Histidine-containing phosphotransfer domain, HPT domain"/>
    <property type="match status" value="1"/>
</dbReference>
<feature type="domain" description="PAS" evidence="18">
    <location>
        <begin position="433"/>
        <end position="503"/>
    </location>
</feature>
<sequence length="1061" mass="119822">MSMHTLPIPDNEELRLKALEEYNILDTLPEEEFDRLTKLASMICGVPISLISLIDRDRQWFKSNIGLDSNQTSRDISFCQYTIIGESILEVEDALQDHRFKDNPLVKDIPQIRFYAGFPLIDPDGYALGSLCVINDKAQKLNENQLVALTILGKEVVAQIVSRKERITLKNYEKLFLESIDMICITRFDGVFKKINPAFCQTLGWEESELLGKSFFEFSHPDDIAETQNAIKQLQDLTLKSLRFNLRFKTNVGDYRFLEWIVTPDTATNSLYAIARDITDYQRIKSENQKLSEIQNIILDGTNYSIISTTPEGIIKTFNRGAELMLGYHADEVVDKVTPAIIHDAEEVINRAKVLSEELNTAVAPTFETFIIKAKTGVADTNEWTYIRKDKTRITVELTVTALKNNHDEITGFMGIAKDITEKKVRENLILMSENLHRGFFENTQGLMCTHDINGKFLTINPAGAELVGYTKEEMLEKTLFDIVPASSNAGVNKYLQEIRQTGKSEGLMRVIHKNGSLRTWMYNNVLSELIEGQQYIIGNAVDITERILMEKELIKAKEIAEKNAYAKDTFLANMSHEIRTPMNAIIGFSNLLKDTKLEDEQLDYVSNINIASQNLLGIINDILDISKIESGHIALESISFNLKDLLNNAKAVLGHKASEKGLLLNIIIDQNIPTFVVGDPTRLNQILLNLTNNAIKFTEKGSVRVLVELVSSTENENTIQFSVMDTGIGIAEDKLEAIFNRFTQADSNTTRKYGGTGLGLSISKSLVELQNGKIWVESTLDKGSTFTFVIPYGIDTNNNNINHNTQKPKLLKSEDKIKILLVEDNPLNQKLAIRVLSKFGFEPDLAENGKIATEMVQENEYEVILMDLQMPVLDGYQTTEFIRNKLNIKTPIIAMTAHSLIGERDKCISVGMDDYIPKPFVPQELFEKITHFAKINKQNTGNEPDEDLEGVVDLSYLRQLSDDNKDFEQEIIHLYLEQIPVEFDIIKKAIAVENYSVIKATAHKLKSSFTSMGVNDKGLLSSLEQKAGQQLSIEIIKAEFADLEKIRIKSEKVLKRQLEA</sequence>
<feature type="domain" description="PAS" evidence="18">
    <location>
        <begin position="298"/>
        <end position="336"/>
    </location>
</feature>
<dbReference type="Pfam" id="PF13426">
    <property type="entry name" value="PAS_9"/>
    <property type="match status" value="1"/>
</dbReference>
<dbReference type="Pfam" id="PF02518">
    <property type="entry name" value="HATPase_c"/>
    <property type="match status" value="1"/>
</dbReference>
<dbReference type="SMART" id="SM00448">
    <property type="entry name" value="REC"/>
    <property type="match status" value="1"/>
</dbReference>
<evidence type="ECO:0000256" key="1">
    <source>
        <dbReference type="ARBA" id="ARBA00000085"/>
    </source>
</evidence>
<feature type="domain" description="Histidine kinase" evidence="16">
    <location>
        <begin position="574"/>
        <end position="795"/>
    </location>
</feature>
<evidence type="ECO:0000256" key="7">
    <source>
        <dbReference type="ARBA" id="ARBA00022692"/>
    </source>
</evidence>
<dbReference type="Gene3D" id="1.10.287.130">
    <property type="match status" value="1"/>
</dbReference>
<keyword evidence="5 15" id="KW-0597">Phosphoprotein</keyword>
<dbReference type="PROSITE" id="PS50894">
    <property type="entry name" value="HPT"/>
    <property type="match status" value="1"/>
</dbReference>
<dbReference type="Gene3D" id="3.30.565.10">
    <property type="entry name" value="Histidine kinase-like ATPase, C-terminal domain"/>
    <property type="match status" value="1"/>
</dbReference>
<dbReference type="PRINTS" id="PR00344">
    <property type="entry name" value="BCTRLSENSOR"/>
</dbReference>
<dbReference type="CDD" id="cd16922">
    <property type="entry name" value="HATPase_EvgS-ArcB-TorS-like"/>
    <property type="match status" value="1"/>
</dbReference>
<dbReference type="SUPFAM" id="SSF52172">
    <property type="entry name" value="CheY-like"/>
    <property type="match status" value="1"/>
</dbReference>
<evidence type="ECO:0000256" key="14">
    <source>
        <dbReference type="PROSITE-ProRule" id="PRU00110"/>
    </source>
</evidence>
<dbReference type="InterPro" id="IPR013767">
    <property type="entry name" value="PAS_fold"/>
</dbReference>
<evidence type="ECO:0000256" key="4">
    <source>
        <dbReference type="ARBA" id="ARBA00022475"/>
    </source>
</evidence>
<dbReference type="SUPFAM" id="SSF55785">
    <property type="entry name" value="PYP-like sensor domain (PAS domain)"/>
    <property type="match status" value="3"/>
</dbReference>
<dbReference type="EC" id="2.7.13.3" evidence="3"/>
<evidence type="ECO:0000313" key="21">
    <source>
        <dbReference type="EMBL" id="MEA5140168.1"/>
    </source>
</evidence>
<dbReference type="InterPro" id="IPR036890">
    <property type="entry name" value="HATPase_C_sf"/>
</dbReference>
<evidence type="ECO:0000256" key="12">
    <source>
        <dbReference type="ARBA" id="ARBA00023012"/>
    </source>
</evidence>
<dbReference type="InterPro" id="IPR013656">
    <property type="entry name" value="PAS_4"/>
</dbReference>
<feature type="domain" description="HPt" evidence="20">
    <location>
        <begin position="965"/>
        <end position="1061"/>
    </location>
</feature>
<dbReference type="InterPro" id="IPR035965">
    <property type="entry name" value="PAS-like_dom_sf"/>
</dbReference>
<evidence type="ECO:0000256" key="8">
    <source>
        <dbReference type="ARBA" id="ARBA00022741"/>
    </source>
</evidence>
<keyword evidence="7" id="KW-0812">Transmembrane</keyword>
<protein>
    <recommendedName>
        <fullName evidence="3">histidine kinase</fullName>
        <ecNumber evidence="3">2.7.13.3</ecNumber>
    </recommendedName>
</protein>
<dbReference type="InterPro" id="IPR003661">
    <property type="entry name" value="HisK_dim/P_dom"/>
</dbReference>
<dbReference type="SMART" id="SM00091">
    <property type="entry name" value="PAS"/>
    <property type="match status" value="3"/>
</dbReference>
<dbReference type="InterPro" id="IPR005467">
    <property type="entry name" value="His_kinase_dom"/>
</dbReference>
<evidence type="ECO:0000256" key="5">
    <source>
        <dbReference type="ARBA" id="ARBA00022553"/>
    </source>
</evidence>
<keyword evidence="6" id="KW-0808">Transferase</keyword>
<keyword evidence="10" id="KW-0067">ATP-binding</keyword>
<evidence type="ECO:0000259" key="17">
    <source>
        <dbReference type="PROSITE" id="PS50110"/>
    </source>
</evidence>
<dbReference type="PANTHER" id="PTHR45339">
    <property type="entry name" value="HYBRID SIGNAL TRANSDUCTION HISTIDINE KINASE J"/>
    <property type="match status" value="1"/>
</dbReference>
<feature type="domain" description="Response regulatory" evidence="17">
    <location>
        <begin position="819"/>
        <end position="934"/>
    </location>
</feature>
<dbReference type="InterPro" id="IPR036097">
    <property type="entry name" value="HisK_dim/P_sf"/>
</dbReference>
<comment type="caution">
    <text evidence="21">The sequence shown here is derived from an EMBL/GenBank/DDBJ whole genome shotgun (WGS) entry which is preliminary data.</text>
</comment>
<dbReference type="InterPro" id="IPR001610">
    <property type="entry name" value="PAC"/>
</dbReference>
<keyword evidence="12" id="KW-0902">Two-component regulatory system</keyword>
<name>A0ABU5QBR2_9BACT</name>
<evidence type="ECO:0000256" key="3">
    <source>
        <dbReference type="ARBA" id="ARBA00012438"/>
    </source>
</evidence>
<dbReference type="Pfam" id="PF00989">
    <property type="entry name" value="PAS"/>
    <property type="match status" value="1"/>
</dbReference>
<dbReference type="SMART" id="SM00388">
    <property type="entry name" value="HisKA"/>
    <property type="match status" value="1"/>
</dbReference>
<dbReference type="CDD" id="cd00082">
    <property type="entry name" value="HisKA"/>
    <property type="match status" value="1"/>
</dbReference>
<dbReference type="InterPro" id="IPR001789">
    <property type="entry name" value="Sig_transdc_resp-reg_receiver"/>
</dbReference>
<proteinExistence type="predicted"/>
<keyword evidence="11" id="KW-1133">Transmembrane helix</keyword>
<feature type="domain" description="PAC" evidence="19">
    <location>
        <begin position="380"/>
        <end position="432"/>
    </location>
</feature>
<dbReference type="NCBIfam" id="TIGR00229">
    <property type="entry name" value="sensory_box"/>
    <property type="match status" value="3"/>
</dbReference>
<dbReference type="Gene3D" id="3.30.450.40">
    <property type="match status" value="1"/>
</dbReference>
<dbReference type="InterPro" id="IPR003594">
    <property type="entry name" value="HATPase_dom"/>
</dbReference>
<dbReference type="Proteomes" id="UP001302949">
    <property type="component" value="Unassembled WGS sequence"/>
</dbReference>
<dbReference type="SUPFAM" id="SSF55874">
    <property type="entry name" value="ATPase domain of HSP90 chaperone/DNA topoisomerase II/histidine kinase"/>
    <property type="match status" value="1"/>
</dbReference>
<dbReference type="Gene3D" id="1.20.120.160">
    <property type="entry name" value="HPT domain"/>
    <property type="match status" value="1"/>
</dbReference>
<evidence type="ECO:0000259" key="18">
    <source>
        <dbReference type="PROSITE" id="PS50112"/>
    </source>
</evidence>
<dbReference type="InterPro" id="IPR003018">
    <property type="entry name" value="GAF"/>
</dbReference>
<keyword evidence="8" id="KW-0547">Nucleotide-binding</keyword>
<keyword evidence="13" id="KW-0472">Membrane</keyword>
<dbReference type="InterPro" id="IPR000014">
    <property type="entry name" value="PAS"/>
</dbReference>
<dbReference type="InterPro" id="IPR008207">
    <property type="entry name" value="Sig_transdc_His_kin_Hpt_dom"/>
</dbReference>
<dbReference type="InterPro" id="IPR011006">
    <property type="entry name" value="CheY-like_superfamily"/>
</dbReference>
<comment type="catalytic activity">
    <reaction evidence="1">
        <text>ATP + protein L-histidine = ADP + protein N-phospho-L-histidine.</text>
        <dbReference type="EC" id="2.7.13.3"/>
    </reaction>
</comment>
<dbReference type="Gene3D" id="3.30.450.20">
    <property type="entry name" value="PAS domain"/>
    <property type="match status" value="3"/>
</dbReference>
<keyword evidence="22" id="KW-1185">Reference proteome</keyword>
<gene>
    <name evidence="21" type="ORF">VB248_13540</name>
</gene>
<evidence type="ECO:0000259" key="19">
    <source>
        <dbReference type="PROSITE" id="PS50113"/>
    </source>
</evidence>
<organism evidence="21 22">
    <name type="scientific">Arcicella rigui</name>
    <dbReference type="NCBI Taxonomy" id="797020"/>
    <lineage>
        <taxon>Bacteria</taxon>
        <taxon>Pseudomonadati</taxon>
        <taxon>Bacteroidota</taxon>
        <taxon>Cytophagia</taxon>
        <taxon>Cytophagales</taxon>
        <taxon>Flectobacillaceae</taxon>
        <taxon>Arcicella</taxon>
    </lineage>
</organism>
<evidence type="ECO:0000256" key="11">
    <source>
        <dbReference type="ARBA" id="ARBA00022989"/>
    </source>
</evidence>
<evidence type="ECO:0000259" key="20">
    <source>
        <dbReference type="PROSITE" id="PS50894"/>
    </source>
</evidence>
<feature type="modified residue" description="4-aspartylphosphate" evidence="15">
    <location>
        <position position="868"/>
    </location>
</feature>
<dbReference type="PROSITE" id="PS50113">
    <property type="entry name" value="PAC"/>
    <property type="match status" value="1"/>
</dbReference>
<dbReference type="InterPro" id="IPR000700">
    <property type="entry name" value="PAS-assoc_C"/>
</dbReference>
<evidence type="ECO:0000256" key="2">
    <source>
        <dbReference type="ARBA" id="ARBA00004651"/>
    </source>
</evidence>
<evidence type="ECO:0000256" key="10">
    <source>
        <dbReference type="ARBA" id="ARBA00022840"/>
    </source>
</evidence>
<keyword evidence="4" id="KW-1003">Cell membrane</keyword>
<evidence type="ECO:0000256" key="9">
    <source>
        <dbReference type="ARBA" id="ARBA00022777"/>
    </source>
</evidence>
<dbReference type="PROSITE" id="PS50110">
    <property type="entry name" value="RESPONSE_REGULATORY"/>
    <property type="match status" value="1"/>
</dbReference>
<dbReference type="SUPFAM" id="SSF47384">
    <property type="entry name" value="Homodimeric domain of signal transducing histidine kinase"/>
    <property type="match status" value="1"/>
</dbReference>
<dbReference type="PANTHER" id="PTHR45339:SF1">
    <property type="entry name" value="HYBRID SIGNAL TRANSDUCTION HISTIDINE KINASE J"/>
    <property type="match status" value="1"/>
</dbReference>
<evidence type="ECO:0000256" key="6">
    <source>
        <dbReference type="ARBA" id="ARBA00022679"/>
    </source>
</evidence>
<dbReference type="Pfam" id="PF01590">
    <property type="entry name" value="GAF"/>
    <property type="match status" value="1"/>
</dbReference>
<dbReference type="Pfam" id="PF00072">
    <property type="entry name" value="Response_reg"/>
    <property type="match status" value="1"/>
</dbReference>
<dbReference type="InterPro" id="IPR029016">
    <property type="entry name" value="GAF-like_dom_sf"/>
</dbReference>